<reference evidence="10 11" key="1">
    <citation type="journal article" date="2011" name="J. Gen. Appl. Microbiol.">
        <title>Draft genome sequencing of the enigmatic yeast Saitoella complicata.</title>
        <authorList>
            <person name="Nishida H."/>
            <person name="Hamamoto M."/>
            <person name="Sugiyama J."/>
        </authorList>
    </citation>
    <scope>NUCLEOTIDE SEQUENCE [LARGE SCALE GENOMIC DNA]</scope>
    <source>
        <strain evidence="10 11">NRRL Y-17804</strain>
    </source>
</reference>
<dbReference type="EMBL" id="BACD03000068">
    <property type="protein sequence ID" value="GAO52424.1"/>
    <property type="molecule type" value="Genomic_DNA"/>
</dbReference>
<keyword evidence="11" id="KW-1185">Reference proteome</keyword>
<comment type="catalytic activity">
    <reaction evidence="1">
        <text>ATP + protein L-histidine = ADP + protein N-phospho-L-histidine.</text>
        <dbReference type="EC" id="2.7.13.3"/>
    </reaction>
</comment>
<keyword evidence="4" id="KW-0808">Transferase</keyword>
<dbReference type="Gene3D" id="3.30.450.40">
    <property type="match status" value="1"/>
</dbReference>
<dbReference type="GO" id="GO:0005886">
    <property type="term" value="C:plasma membrane"/>
    <property type="evidence" value="ECO:0007669"/>
    <property type="project" value="TreeGrafter"/>
</dbReference>
<dbReference type="CDD" id="cd00075">
    <property type="entry name" value="HATPase"/>
    <property type="match status" value="1"/>
</dbReference>
<dbReference type="InterPro" id="IPR003018">
    <property type="entry name" value="GAF"/>
</dbReference>
<dbReference type="Proteomes" id="UP000033140">
    <property type="component" value="Unassembled WGS sequence"/>
</dbReference>
<reference evidence="10 11" key="2">
    <citation type="journal article" date="2014" name="J. Gen. Appl. Microbiol.">
        <title>The early diverging ascomycetous budding yeast Saitoella complicata has three histone deacetylases belonging to the Clr6, Hos2, and Rpd3 lineages.</title>
        <authorList>
            <person name="Nishida H."/>
            <person name="Matsumoto T."/>
            <person name="Kondo S."/>
            <person name="Hamamoto M."/>
            <person name="Yoshikawa H."/>
        </authorList>
    </citation>
    <scope>NUCLEOTIDE SEQUENCE [LARGE SCALE GENOMIC DNA]</scope>
    <source>
        <strain evidence="10 11">NRRL Y-17804</strain>
    </source>
</reference>
<sequence length="1102" mass="119400">MEPPDSTHTFRQTVSPTLSSTTTRTGTTSTTTVKPEAVPYEEIDACEMFLNTYASGSLPPDIFTSMTGPSPVPVPVPPPSAYGSIIASDGEVHAPNPPDESDRQRETWKYQDHFLGAGGDQNLRMDFERYVQIATRLTSSKVGNVSFFDAADQYILGEVVQPSPLSTNTSSETVFSLSSPLRRSTGICAHALLHAHLTPVYTISDMSLDWRFREKPFVTGGLRLRAYMGAPIYASGPLGPGSERHALGVLCVLDDKPRNWTQEEQALLRHVADMVAEGLESRRGRRMVGVLGVMAEVLTEFTAGGMRGGKAKAKAQPEPGSGESDKKAQAAPSPELAGKEREAEADETVWERACKMIGKCLAEPFDVDDVAWIHPGENKRSEVWHVLESWHDPRKPLHVDSHSSARSIAASAVSTLFEKENAELGVIIDAEELARTPALQFLFPPTTTALILVPVRLHRASHTPHSVLTLYTTHPRPRLSSDERAFLYRFASAAVSEQERDKLAVADAAKALFISNVSHELRSPLHGVLASAEMLEETGRVTASSGGGAGLGGEGGEDEGGGGGLSVEQRGLVRVIRSCGGVLLEVINSVLDFGKIARGGCGNSTDNLGRRGSRVDGEEHAVVDLVKLSEEVVESCFAGFQFRSGNVNVGNGSESLMLLFEMNPTTPSEWRFHTPHSAAIRRVLMNLITNALKYTPNSPTNHVRVTLSKTSPTSITLTVEDSGRGISPDFIKQKLFQAFQQEDPLAMGAGLGMSICKSLVRETLGGDIEVGSSVGKGTKVLVRFNLRLALWSGEELPYEGLDAYRVWVEPEQEREEVGITPGEVLLEQFGARSRAAEYLGGNVVQEVEEADILLVGERSRMALDEAPKDRLVVMLCSVTERKHLSADMRRKMGENVVVVTVPHGPGKVRAAVRAGLERIHRRGEGSPTLTSAVVTAMNEISISYPPETPTTVTSFATTAVMSEMDDAEVGLPSVLVVEDNPINAMLLKTWLKKNGYPHYHAANGQIAVDAVKKKFYPIVLMDVQMPVKDGFDATRDIRQIESEQDGGVGRRAKIVALTGLDTPGDVKRAYECGVDEFLTKPVSLKKLGEILKGIEKARLAVG</sequence>
<dbReference type="SUPFAM" id="SSF52172">
    <property type="entry name" value="CheY-like"/>
    <property type="match status" value="1"/>
</dbReference>
<dbReference type="InterPro" id="IPR036097">
    <property type="entry name" value="HisK_dim/P_sf"/>
</dbReference>
<evidence type="ECO:0000256" key="4">
    <source>
        <dbReference type="ARBA" id="ARBA00022679"/>
    </source>
</evidence>
<dbReference type="InterPro" id="IPR004358">
    <property type="entry name" value="Sig_transdc_His_kin-like_C"/>
</dbReference>
<dbReference type="GO" id="GO:0009927">
    <property type="term" value="F:histidine phosphotransfer kinase activity"/>
    <property type="evidence" value="ECO:0007669"/>
    <property type="project" value="TreeGrafter"/>
</dbReference>
<evidence type="ECO:0000256" key="3">
    <source>
        <dbReference type="ARBA" id="ARBA00022553"/>
    </source>
</evidence>
<dbReference type="SMART" id="SM00388">
    <property type="entry name" value="HisKA"/>
    <property type="match status" value="1"/>
</dbReference>
<dbReference type="SUPFAM" id="SSF55874">
    <property type="entry name" value="ATPase domain of HSP90 chaperone/DNA topoisomerase II/histidine kinase"/>
    <property type="match status" value="1"/>
</dbReference>
<name>A0A0E9NRE4_SAICN</name>
<feature type="region of interest" description="Disordered" evidence="7">
    <location>
        <begin position="1"/>
        <end position="32"/>
    </location>
</feature>
<dbReference type="PANTHER" id="PTHR43047:SF72">
    <property type="entry name" value="OSMOSENSING HISTIDINE PROTEIN KINASE SLN1"/>
    <property type="match status" value="1"/>
</dbReference>
<evidence type="ECO:0000313" key="11">
    <source>
        <dbReference type="Proteomes" id="UP000033140"/>
    </source>
</evidence>
<dbReference type="PROSITE" id="PS50110">
    <property type="entry name" value="RESPONSE_REGULATORY"/>
    <property type="match status" value="1"/>
</dbReference>
<dbReference type="Gene3D" id="3.40.50.2300">
    <property type="match status" value="1"/>
</dbReference>
<dbReference type="EC" id="2.7.13.3" evidence="2"/>
<dbReference type="SMART" id="SM00448">
    <property type="entry name" value="REC"/>
    <property type="match status" value="1"/>
</dbReference>
<dbReference type="CDD" id="cd17546">
    <property type="entry name" value="REC_hyHK_CKI1_RcsC-like"/>
    <property type="match status" value="1"/>
</dbReference>
<feature type="region of interest" description="Disordered" evidence="7">
    <location>
        <begin position="306"/>
        <end position="344"/>
    </location>
</feature>
<keyword evidence="5" id="KW-0418">Kinase</keyword>
<dbReference type="InterPro" id="IPR003594">
    <property type="entry name" value="HATPase_dom"/>
</dbReference>
<dbReference type="Gene3D" id="3.30.565.10">
    <property type="entry name" value="Histidine kinase-like ATPase, C-terminal domain"/>
    <property type="match status" value="1"/>
</dbReference>
<dbReference type="Pfam" id="PF01590">
    <property type="entry name" value="GAF"/>
    <property type="match status" value="1"/>
</dbReference>
<feature type="region of interest" description="Disordered" evidence="7">
    <location>
        <begin position="85"/>
        <end position="105"/>
    </location>
</feature>
<evidence type="ECO:0000313" key="10">
    <source>
        <dbReference type="EMBL" id="GAO52424.1"/>
    </source>
</evidence>
<dbReference type="InterPro" id="IPR001789">
    <property type="entry name" value="Sig_transdc_resp-reg_receiver"/>
</dbReference>
<dbReference type="SMART" id="SM00065">
    <property type="entry name" value="GAF"/>
    <property type="match status" value="1"/>
</dbReference>
<comment type="caution">
    <text evidence="10">The sequence shown here is derived from an EMBL/GenBank/DDBJ whole genome shotgun (WGS) entry which is preliminary data.</text>
</comment>
<reference evidence="10 11" key="3">
    <citation type="journal article" date="2015" name="Genome Announc.">
        <title>Draft Genome Sequence of the Archiascomycetous Yeast Saitoella complicata.</title>
        <authorList>
            <person name="Yamauchi K."/>
            <person name="Kondo S."/>
            <person name="Hamamoto M."/>
            <person name="Takahashi Y."/>
            <person name="Ogura Y."/>
            <person name="Hayashi T."/>
            <person name="Nishida H."/>
        </authorList>
    </citation>
    <scope>NUCLEOTIDE SEQUENCE [LARGE SCALE GENOMIC DNA]</scope>
    <source>
        <strain evidence="10 11">NRRL Y-17804</strain>
    </source>
</reference>
<evidence type="ECO:0000259" key="9">
    <source>
        <dbReference type="PROSITE" id="PS50110"/>
    </source>
</evidence>
<dbReference type="CDD" id="cd00082">
    <property type="entry name" value="HisKA"/>
    <property type="match status" value="1"/>
</dbReference>
<evidence type="ECO:0000256" key="1">
    <source>
        <dbReference type="ARBA" id="ARBA00000085"/>
    </source>
</evidence>
<evidence type="ECO:0000259" key="8">
    <source>
        <dbReference type="PROSITE" id="PS50109"/>
    </source>
</evidence>
<evidence type="ECO:0000256" key="7">
    <source>
        <dbReference type="SAM" id="MobiDB-lite"/>
    </source>
</evidence>
<feature type="domain" description="Histidine kinase" evidence="8">
    <location>
        <begin position="516"/>
        <end position="788"/>
    </location>
</feature>
<proteinExistence type="predicted"/>
<dbReference type="InterPro" id="IPR005467">
    <property type="entry name" value="His_kinase_dom"/>
</dbReference>
<dbReference type="Pfam" id="PF00072">
    <property type="entry name" value="Response_reg"/>
    <property type="match status" value="1"/>
</dbReference>
<dbReference type="PROSITE" id="PS50109">
    <property type="entry name" value="HIS_KIN"/>
    <property type="match status" value="1"/>
</dbReference>
<dbReference type="SUPFAM" id="SSF55781">
    <property type="entry name" value="GAF domain-like"/>
    <property type="match status" value="1"/>
</dbReference>
<dbReference type="Gene3D" id="1.10.287.130">
    <property type="match status" value="1"/>
</dbReference>
<accession>A0A0E9NRE4</accession>
<gene>
    <name evidence="10" type="ORF">G7K_6502-t1</name>
</gene>
<dbReference type="PRINTS" id="PR00344">
    <property type="entry name" value="BCTRLSENSOR"/>
</dbReference>
<dbReference type="InterPro" id="IPR029016">
    <property type="entry name" value="GAF-like_dom_sf"/>
</dbReference>
<feature type="compositionally biased region" description="Low complexity" evidence="7">
    <location>
        <begin position="13"/>
        <end position="32"/>
    </location>
</feature>
<evidence type="ECO:0000256" key="6">
    <source>
        <dbReference type="PROSITE-ProRule" id="PRU00169"/>
    </source>
</evidence>
<feature type="compositionally biased region" description="Polar residues" evidence="7">
    <location>
        <begin position="1"/>
        <end position="12"/>
    </location>
</feature>
<dbReference type="STRING" id="698492.A0A0E9NRE4"/>
<dbReference type="Pfam" id="PF00512">
    <property type="entry name" value="HisKA"/>
    <property type="match status" value="1"/>
</dbReference>
<dbReference type="SMART" id="SM00387">
    <property type="entry name" value="HATPase_c"/>
    <property type="match status" value="1"/>
</dbReference>
<dbReference type="InterPro" id="IPR011006">
    <property type="entry name" value="CheY-like_superfamily"/>
</dbReference>
<dbReference type="InterPro" id="IPR036890">
    <property type="entry name" value="HATPase_C_sf"/>
</dbReference>
<dbReference type="PANTHER" id="PTHR43047">
    <property type="entry name" value="TWO-COMPONENT HISTIDINE PROTEIN KINASE"/>
    <property type="match status" value="1"/>
</dbReference>
<feature type="domain" description="Response regulatory" evidence="9">
    <location>
        <begin position="973"/>
        <end position="1095"/>
    </location>
</feature>
<dbReference type="Pfam" id="PF02518">
    <property type="entry name" value="HATPase_c"/>
    <property type="match status" value="1"/>
</dbReference>
<dbReference type="OMA" id="MEDWRFR"/>
<dbReference type="GO" id="GO:0000155">
    <property type="term" value="F:phosphorelay sensor kinase activity"/>
    <property type="evidence" value="ECO:0007669"/>
    <property type="project" value="InterPro"/>
</dbReference>
<keyword evidence="3 6" id="KW-0597">Phosphoprotein</keyword>
<protein>
    <recommendedName>
        <fullName evidence="2">histidine kinase</fullName>
        <ecNumber evidence="2">2.7.13.3</ecNumber>
    </recommendedName>
</protein>
<feature type="modified residue" description="4-aspartylphosphate" evidence="6">
    <location>
        <position position="1022"/>
    </location>
</feature>
<organism evidence="10 11">
    <name type="scientific">Saitoella complicata (strain BCRC 22490 / CBS 7301 / JCM 7358 / NBRC 10748 / NRRL Y-17804)</name>
    <dbReference type="NCBI Taxonomy" id="698492"/>
    <lineage>
        <taxon>Eukaryota</taxon>
        <taxon>Fungi</taxon>
        <taxon>Dikarya</taxon>
        <taxon>Ascomycota</taxon>
        <taxon>Taphrinomycotina</taxon>
        <taxon>Taphrinomycotina incertae sedis</taxon>
        <taxon>Saitoella</taxon>
    </lineage>
</organism>
<feature type="compositionally biased region" description="Gly residues" evidence="7">
    <location>
        <begin position="545"/>
        <end position="554"/>
    </location>
</feature>
<evidence type="ECO:0000256" key="5">
    <source>
        <dbReference type="ARBA" id="ARBA00022777"/>
    </source>
</evidence>
<dbReference type="InterPro" id="IPR003661">
    <property type="entry name" value="HisK_dim/P_dom"/>
</dbReference>
<feature type="region of interest" description="Disordered" evidence="7">
    <location>
        <begin position="539"/>
        <end position="564"/>
    </location>
</feature>
<dbReference type="AlphaFoldDB" id="A0A0E9NRE4"/>
<evidence type="ECO:0000256" key="2">
    <source>
        <dbReference type="ARBA" id="ARBA00012438"/>
    </source>
</evidence>
<dbReference type="SUPFAM" id="SSF47384">
    <property type="entry name" value="Homodimeric domain of signal transducing histidine kinase"/>
    <property type="match status" value="1"/>
</dbReference>